<keyword evidence="6" id="KW-1185">Reference proteome</keyword>
<evidence type="ECO:0000256" key="1">
    <source>
        <dbReference type="ARBA" id="ARBA00009095"/>
    </source>
</evidence>
<keyword evidence="2" id="KW-0378">Hydrolase</keyword>
<dbReference type="InterPro" id="IPR036104">
    <property type="entry name" value="BFN_sf"/>
</dbReference>
<dbReference type="PANTHER" id="PTHR33527">
    <property type="entry name" value="OS07G0274300 PROTEIN"/>
    <property type="match status" value="1"/>
</dbReference>
<name>A0ABQ8BWD2_BRANA</name>
<evidence type="ECO:0000313" key="6">
    <source>
        <dbReference type="Proteomes" id="UP000824890"/>
    </source>
</evidence>
<comment type="function">
    <text evidence="3">Bifunctional nuclease with both RNase and DNase activities. Involved in basal defense response. Participates in abscisic acid-derived callose deposition following infection by a necrotrophic pathogen.</text>
</comment>
<protein>
    <recommendedName>
        <fullName evidence="4">BFN domain-containing protein</fullName>
    </recommendedName>
</protein>
<dbReference type="PROSITE" id="PS51658">
    <property type="entry name" value="BFN"/>
    <property type="match status" value="1"/>
</dbReference>
<dbReference type="PANTHER" id="PTHR33527:SF36">
    <property type="entry name" value="TLDC DOMAIN-CONTAINING PROTEIN"/>
    <property type="match status" value="1"/>
</dbReference>
<dbReference type="InterPro" id="IPR003729">
    <property type="entry name" value="Bi_nuclease_dom"/>
</dbReference>
<organism evidence="5 6">
    <name type="scientific">Brassica napus</name>
    <name type="common">Rape</name>
    <dbReference type="NCBI Taxonomy" id="3708"/>
    <lineage>
        <taxon>Eukaryota</taxon>
        <taxon>Viridiplantae</taxon>
        <taxon>Streptophyta</taxon>
        <taxon>Embryophyta</taxon>
        <taxon>Tracheophyta</taxon>
        <taxon>Spermatophyta</taxon>
        <taxon>Magnoliopsida</taxon>
        <taxon>eudicotyledons</taxon>
        <taxon>Gunneridae</taxon>
        <taxon>Pentapetalae</taxon>
        <taxon>rosids</taxon>
        <taxon>malvids</taxon>
        <taxon>Brassicales</taxon>
        <taxon>Brassicaceae</taxon>
        <taxon>Brassiceae</taxon>
        <taxon>Brassica</taxon>
    </lineage>
</organism>
<dbReference type="Gene3D" id="3.10.690.10">
    <property type="entry name" value="Bifunctional nuclease domain"/>
    <property type="match status" value="1"/>
</dbReference>
<evidence type="ECO:0000259" key="4">
    <source>
        <dbReference type="PROSITE" id="PS51658"/>
    </source>
</evidence>
<sequence length="827" mass="92718">MNQLHTYHADERVIFSKLVLQFSRSPSESLLVMATWFWLENFGFEEIFSTIFALPDQLIASFANEAVSCFRCIEFAHPPNGFDQIPLTSRYLQKHISLPMIYKHRYTAIAGIKTFLTTICSRIFSDILTQVLPYSSPPFSVPGLNDSLIIPGFPHPTFGNINVMRPDVVDGANTFNSNSSFLFPKGLWEWNDHCMESENDRTMFITFSRGFPVSQAEVKELFTNRFGEKCVVGVYMRGDCVSSPNIIACNNVQQQPLFAKLVLDSVVTVDRILEGEKIQKFRINGKHIRAHVPAPQPFNRINGKESKVKRAEEKGLQCIIRFSRLPYESLLVMATWFWLENFGFEDIFSTIFALPDKLIASFANEVVSCFRCIESSHPPNGFEHIPLTSIYLQKHISLSMIYKHRYTAITGIKTFLTTICLSYSSLSFFVPGFHHSLIIPGFPHPTFENINVMRPDAGRVEILSTFIHVVVRLLLSIIVSFSPHSHSTFVLCFTFSSFLSLSQQQPPTMPGVAFSSVPSSDLGIFSSSSDFTAYTASLSSPSSSFRCCIPLKLNLRSLRSRRSPKLSPICCSTSRSGLGDPDLEFLQASVLVADSIWEASRHLPPFAVRASESRVGVLPIGLGFLRQFKHPTIFLKISCDGDYLLPLIVGDAAVETLLDVSPLQGHIEECPDQFHFVSSLVDRLGHQVKMVKLTSRVFNTYYASLYLGKPGDDDVICIDSRPSDAINVARACQAPIYVNKTIVLEDAIKIGYGGRPKSTKPIFNVILDSAPEGPDPISEELKLVRNMNLASKEERYIDAAMWRDRLKKLQNSSSVVYEGLATPESYD</sequence>
<feature type="domain" description="BFN" evidence="4">
    <location>
        <begin position="612"/>
        <end position="750"/>
    </location>
</feature>
<keyword evidence="2" id="KW-0540">Nuclease</keyword>
<dbReference type="Pfam" id="PF02577">
    <property type="entry name" value="BFN_dom"/>
    <property type="match status" value="1"/>
</dbReference>
<evidence type="ECO:0000313" key="5">
    <source>
        <dbReference type="EMBL" id="KAH0909073.1"/>
    </source>
</evidence>
<gene>
    <name evidence="5" type="ORF">HID58_032394</name>
</gene>
<reference evidence="5 6" key="1">
    <citation type="submission" date="2021-05" db="EMBL/GenBank/DDBJ databases">
        <title>Genome Assembly of Synthetic Allotetraploid Brassica napus Reveals Homoeologous Exchanges between Subgenomes.</title>
        <authorList>
            <person name="Davis J.T."/>
        </authorList>
    </citation>
    <scope>NUCLEOTIDE SEQUENCE [LARGE SCALE GENOMIC DNA]</scope>
    <source>
        <strain evidence="6">cv. Da-Ae</strain>
        <tissue evidence="5">Seedling</tissue>
    </source>
</reference>
<accession>A0ABQ8BWD2</accession>
<comment type="caution">
    <text evidence="5">The sequence shown here is derived from an EMBL/GenBank/DDBJ whole genome shotgun (WGS) entry which is preliminary data.</text>
</comment>
<evidence type="ECO:0000256" key="2">
    <source>
        <dbReference type="ARBA" id="ARBA00022722"/>
    </source>
</evidence>
<dbReference type="SUPFAM" id="SSF103256">
    <property type="entry name" value="Hypothetical protein TM0160"/>
    <property type="match status" value="1"/>
</dbReference>
<dbReference type="Proteomes" id="UP000824890">
    <property type="component" value="Unassembled WGS sequence"/>
</dbReference>
<comment type="similarity">
    <text evidence="1">Belongs to the bifunctional nuclease family.</text>
</comment>
<proteinExistence type="inferred from homology"/>
<dbReference type="EMBL" id="JAGKQM010000009">
    <property type="protein sequence ID" value="KAH0909073.1"/>
    <property type="molecule type" value="Genomic_DNA"/>
</dbReference>
<evidence type="ECO:0000256" key="3">
    <source>
        <dbReference type="ARBA" id="ARBA00025428"/>
    </source>
</evidence>